<accession>A0A9P6FCR0</accession>
<reference evidence="1" key="1">
    <citation type="journal article" date="2020" name="Fungal Divers.">
        <title>Resolving the Mortierellaceae phylogeny through synthesis of multi-gene phylogenetics and phylogenomics.</title>
        <authorList>
            <person name="Vandepol N."/>
            <person name="Liber J."/>
            <person name="Desiro A."/>
            <person name="Na H."/>
            <person name="Kennedy M."/>
            <person name="Barry K."/>
            <person name="Grigoriev I.V."/>
            <person name="Miller A.N."/>
            <person name="O'Donnell K."/>
            <person name="Stajich J.E."/>
            <person name="Bonito G."/>
        </authorList>
    </citation>
    <scope>NUCLEOTIDE SEQUENCE</scope>
    <source>
        <strain evidence="1">NRRL 2591</strain>
    </source>
</reference>
<dbReference type="SUPFAM" id="SSF81383">
    <property type="entry name" value="F-box domain"/>
    <property type="match status" value="1"/>
</dbReference>
<dbReference type="InterPro" id="IPR032675">
    <property type="entry name" value="LRR_dom_sf"/>
</dbReference>
<evidence type="ECO:0000313" key="2">
    <source>
        <dbReference type="Proteomes" id="UP000723463"/>
    </source>
</evidence>
<dbReference type="EMBL" id="JAAAXW010000044">
    <property type="protein sequence ID" value="KAF9547308.1"/>
    <property type="molecule type" value="Genomic_DNA"/>
</dbReference>
<keyword evidence="2" id="KW-1185">Reference proteome</keyword>
<sequence>MSTLFPQHILLTMSPFDIPELVDQVRSYLSHHHLTVCVRVSKTWNAMFIPYLWYSVPPTAYLVRREDDPPLESYRRYDDRFSQLVRRDYLSTLQQAHINDNNNNNYSNSHPLPVTSRNGRWIRVLELQQSFLQWKLKPAFIEHAATESETTPESPLDPEFIFHILQQCTRLQRLQIEGRVNDSQELESWSKILGSGLPGTIANLTLVIESPFSFSFSPLPPILFSRCSCNLQELSLHMSHSYPRAQSEQQTGENWDNGEEEPLPSLRILNVTCQSSRLYSPPLLKFISRCTHLESLYISRLNETWAGVLRAHLHLKSLRIVIFDTESAQLLIGELRNGLPSLANIHIDRYFGDMRDQDLASIFSACRAGWRSINAPRIDKLAAEAIVQHCPTMEELSLKRAPLSSKHMQQILSSSPRLRSFITLINEDNSLPYIDASQILALDFIDADSSSDSLRPWACESTLTVLRVKILGIPRPDITKTYSGRPLEDGMVLPEDYVGQGQDIGRRVYERLARFTRLERLELGHEDRDVYYAGRKIRGLDDIGRQYTCLEMSLKSGLQMLEGLKQLRVLSVVRMATLIRVVED</sequence>
<evidence type="ECO:0000313" key="1">
    <source>
        <dbReference type="EMBL" id="KAF9547308.1"/>
    </source>
</evidence>
<dbReference type="Proteomes" id="UP000723463">
    <property type="component" value="Unassembled WGS sequence"/>
</dbReference>
<name>A0A9P6FCR0_9FUNG</name>
<dbReference type="SUPFAM" id="SSF52047">
    <property type="entry name" value="RNI-like"/>
    <property type="match status" value="1"/>
</dbReference>
<dbReference type="InterPro" id="IPR036047">
    <property type="entry name" value="F-box-like_dom_sf"/>
</dbReference>
<gene>
    <name evidence="1" type="ORF">EC957_008657</name>
</gene>
<protein>
    <recommendedName>
        <fullName evidence="3">F-box domain-containing protein</fullName>
    </recommendedName>
</protein>
<dbReference type="AlphaFoldDB" id="A0A9P6FCR0"/>
<comment type="caution">
    <text evidence="1">The sequence shown here is derived from an EMBL/GenBank/DDBJ whole genome shotgun (WGS) entry which is preliminary data.</text>
</comment>
<dbReference type="Gene3D" id="3.80.10.10">
    <property type="entry name" value="Ribonuclease Inhibitor"/>
    <property type="match status" value="1"/>
</dbReference>
<proteinExistence type="predicted"/>
<evidence type="ECO:0008006" key="3">
    <source>
        <dbReference type="Google" id="ProtNLM"/>
    </source>
</evidence>
<organism evidence="1 2">
    <name type="scientific">Mortierella hygrophila</name>
    <dbReference type="NCBI Taxonomy" id="979708"/>
    <lineage>
        <taxon>Eukaryota</taxon>
        <taxon>Fungi</taxon>
        <taxon>Fungi incertae sedis</taxon>
        <taxon>Mucoromycota</taxon>
        <taxon>Mortierellomycotina</taxon>
        <taxon>Mortierellomycetes</taxon>
        <taxon>Mortierellales</taxon>
        <taxon>Mortierellaceae</taxon>
        <taxon>Mortierella</taxon>
    </lineage>
</organism>